<evidence type="ECO:0000313" key="1">
    <source>
        <dbReference type="EMBL" id="QOS69416.1"/>
    </source>
</evidence>
<accession>A0A6L7IV30</accession>
<dbReference type="EMBL" id="CP063310">
    <property type="protein sequence ID" value="QOS69416.1"/>
    <property type="molecule type" value="Genomic_DNA"/>
</dbReference>
<evidence type="ECO:0000313" key="2">
    <source>
        <dbReference type="Proteomes" id="UP000478463"/>
    </source>
</evidence>
<dbReference type="KEGG" id="egd:GS424_006110"/>
<gene>
    <name evidence="1" type="ORF">GS424_006110</name>
</gene>
<dbReference type="AlphaFoldDB" id="A0A6L7IV30"/>
<reference evidence="1 2" key="1">
    <citation type="submission" date="2020-10" db="EMBL/GenBank/DDBJ databases">
        <title>Eggerthella sp. nov., isolated from human feces.</title>
        <authorList>
            <person name="Yajun G."/>
        </authorList>
    </citation>
    <scope>NUCLEOTIDE SEQUENCE [LARGE SCALE GENOMIC DNA]</scope>
    <source>
        <strain evidence="1 2">HF-1101</strain>
    </source>
</reference>
<protein>
    <submittedName>
        <fullName evidence="1">Uncharacterized protein</fullName>
    </submittedName>
</protein>
<dbReference type="Proteomes" id="UP000478463">
    <property type="component" value="Chromosome"/>
</dbReference>
<proteinExistence type="predicted"/>
<sequence length="77" mass="8584">MPSAWRPWRRGGEVPLPALVDEVVVAEQAEPLTLGNVEFEVTVRDLPQAFANEGYLPETSDPDAPRAGRRAVREFPR</sequence>
<organism evidence="1 2">
    <name type="scientific">Eggerthella guodeyinii</name>
    <dbReference type="NCBI Taxonomy" id="2690837"/>
    <lineage>
        <taxon>Bacteria</taxon>
        <taxon>Bacillati</taxon>
        <taxon>Actinomycetota</taxon>
        <taxon>Coriobacteriia</taxon>
        <taxon>Eggerthellales</taxon>
        <taxon>Eggerthellaceae</taxon>
        <taxon>Eggerthella</taxon>
    </lineage>
</organism>
<name>A0A6L7IV30_9ACTN</name>